<dbReference type="CDD" id="cd06225">
    <property type="entry name" value="HAMP"/>
    <property type="match status" value="1"/>
</dbReference>
<keyword evidence="12" id="KW-0902">Two-component regulatory system</keyword>
<evidence type="ECO:0000256" key="6">
    <source>
        <dbReference type="ARBA" id="ARBA00022679"/>
    </source>
</evidence>
<dbReference type="SMART" id="SM00304">
    <property type="entry name" value="HAMP"/>
    <property type="match status" value="1"/>
</dbReference>
<dbReference type="SMART" id="SM00387">
    <property type="entry name" value="HATPase_c"/>
    <property type="match status" value="1"/>
</dbReference>
<evidence type="ECO:0000256" key="12">
    <source>
        <dbReference type="ARBA" id="ARBA00023012"/>
    </source>
</evidence>
<dbReference type="SMART" id="SM00388">
    <property type="entry name" value="HisKA"/>
    <property type="match status" value="1"/>
</dbReference>
<comment type="subcellular location">
    <subcellularLocation>
        <location evidence="2">Cell membrane</location>
        <topology evidence="2">Multi-pass membrane protein</topology>
    </subcellularLocation>
</comment>
<organism evidence="17 18">
    <name type="scientific">Vallitalea longa</name>
    <dbReference type="NCBI Taxonomy" id="2936439"/>
    <lineage>
        <taxon>Bacteria</taxon>
        <taxon>Bacillati</taxon>
        <taxon>Bacillota</taxon>
        <taxon>Clostridia</taxon>
        <taxon>Lachnospirales</taxon>
        <taxon>Vallitaleaceae</taxon>
        <taxon>Vallitalea</taxon>
    </lineage>
</organism>
<keyword evidence="4" id="KW-1003">Cell membrane</keyword>
<dbReference type="GO" id="GO:0005524">
    <property type="term" value="F:ATP binding"/>
    <property type="evidence" value="ECO:0007669"/>
    <property type="project" value="UniProtKB-KW"/>
</dbReference>
<evidence type="ECO:0000256" key="3">
    <source>
        <dbReference type="ARBA" id="ARBA00012438"/>
    </source>
</evidence>
<dbReference type="EC" id="2.7.13.3" evidence="3"/>
<feature type="transmembrane region" description="Helical" evidence="14">
    <location>
        <begin position="20"/>
        <end position="42"/>
    </location>
</feature>
<evidence type="ECO:0000256" key="5">
    <source>
        <dbReference type="ARBA" id="ARBA00022553"/>
    </source>
</evidence>
<evidence type="ECO:0000256" key="11">
    <source>
        <dbReference type="ARBA" id="ARBA00022989"/>
    </source>
</evidence>
<dbReference type="GO" id="GO:0000155">
    <property type="term" value="F:phosphorelay sensor kinase activity"/>
    <property type="evidence" value="ECO:0007669"/>
    <property type="project" value="InterPro"/>
</dbReference>
<dbReference type="GO" id="GO:0005886">
    <property type="term" value="C:plasma membrane"/>
    <property type="evidence" value="ECO:0007669"/>
    <property type="project" value="UniProtKB-SubCell"/>
</dbReference>
<comment type="catalytic activity">
    <reaction evidence="1">
        <text>ATP + protein L-histidine = ADP + protein N-phospho-L-histidine.</text>
        <dbReference type="EC" id="2.7.13.3"/>
    </reaction>
</comment>
<keyword evidence="11 14" id="KW-1133">Transmembrane helix</keyword>
<evidence type="ECO:0000256" key="4">
    <source>
        <dbReference type="ARBA" id="ARBA00022475"/>
    </source>
</evidence>
<keyword evidence="7 14" id="KW-0812">Transmembrane</keyword>
<dbReference type="Pfam" id="PF02518">
    <property type="entry name" value="HATPase_c"/>
    <property type="match status" value="1"/>
</dbReference>
<dbReference type="InterPro" id="IPR005467">
    <property type="entry name" value="His_kinase_dom"/>
</dbReference>
<dbReference type="Pfam" id="PF00672">
    <property type="entry name" value="HAMP"/>
    <property type="match status" value="1"/>
</dbReference>
<proteinExistence type="predicted"/>
<evidence type="ECO:0000259" key="16">
    <source>
        <dbReference type="PROSITE" id="PS50885"/>
    </source>
</evidence>
<evidence type="ECO:0000259" key="15">
    <source>
        <dbReference type="PROSITE" id="PS50109"/>
    </source>
</evidence>
<comment type="caution">
    <text evidence="17">The sequence shown here is derived from an EMBL/GenBank/DDBJ whole genome shotgun (WGS) entry which is preliminary data.</text>
</comment>
<name>A0A9W5YDR7_9FIRM</name>
<evidence type="ECO:0000256" key="7">
    <source>
        <dbReference type="ARBA" id="ARBA00022692"/>
    </source>
</evidence>
<gene>
    <name evidence="17" type="primary">cssS</name>
    <name evidence="17" type="ORF">SH1V18_41120</name>
</gene>
<keyword evidence="10" id="KW-0067">ATP-binding</keyword>
<dbReference type="CDD" id="cd00082">
    <property type="entry name" value="HisKA"/>
    <property type="match status" value="1"/>
</dbReference>
<keyword evidence="5" id="KW-0597">Phosphoprotein</keyword>
<keyword evidence="6" id="KW-0808">Transferase</keyword>
<dbReference type="InterPro" id="IPR036097">
    <property type="entry name" value="HisK_dim/P_sf"/>
</dbReference>
<feature type="transmembrane region" description="Helical" evidence="14">
    <location>
        <begin position="194"/>
        <end position="212"/>
    </location>
</feature>
<evidence type="ECO:0000256" key="8">
    <source>
        <dbReference type="ARBA" id="ARBA00022741"/>
    </source>
</evidence>
<evidence type="ECO:0000256" key="2">
    <source>
        <dbReference type="ARBA" id="ARBA00004651"/>
    </source>
</evidence>
<evidence type="ECO:0000313" key="17">
    <source>
        <dbReference type="EMBL" id="GKX31632.1"/>
    </source>
</evidence>
<evidence type="ECO:0000313" key="18">
    <source>
        <dbReference type="Proteomes" id="UP001144256"/>
    </source>
</evidence>
<dbReference type="InterPro" id="IPR003594">
    <property type="entry name" value="HATPase_dom"/>
</dbReference>
<evidence type="ECO:0000256" key="14">
    <source>
        <dbReference type="SAM" id="Phobius"/>
    </source>
</evidence>
<dbReference type="InterPro" id="IPR003660">
    <property type="entry name" value="HAMP_dom"/>
</dbReference>
<reference evidence="17" key="1">
    <citation type="submission" date="2022-06" db="EMBL/GenBank/DDBJ databases">
        <title>Vallitalea longa sp. nov., an anaerobic bacterium isolated from marine sediment.</title>
        <authorList>
            <person name="Hirano S."/>
            <person name="Terahara T."/>
            <person name="Mori K."/>
            <person name="Hamada M."/>
            <person name="Matsumoto R."/>
            <person name="Kobayashi T."/>
        </authorList>
    </citation>
    <scope>NUCLEOTIDE SEQUENCE</scope>
    <source>
        <strain evidence="17">SH18-1</strain>
    </source>
</reference>
<dbReference type="PROSITE" id="PS50109">
    <property type="entry name" value="HIS_KIN"/>
    <property type="match status" value="1"/>
</dbReference>
<evidence type="ECO:0000256" key="1">
    <source>
        <dbReference type="ARBA" id="ARBA00000085"/>
    </source>
</evidence>
<dbReference type="PANTHER" id="PTHR45528">
    <property type="entry name" value="SENSOR HISTIDINE KINASE CPXA"/>
    <property type="match status" value="1"/>
</dbReference>
<keyword evidence="8" id="KW-0547">Nucleotide-binding</keyword>
<dbReference type="InterPro" id="IPR036890">
    <property type="entry name" value="HATPase_C_sf"/>
</dbReference>
<dbReference type="AlphaFoldDB" id="A0A9W5YDR7"/>
<keyword evidence="13 14" id="KW-0472">Membrane</keyword>
<dbReference type="PROSITE" id="PS50885">
    <property type="entry name" value="HAMP"/>
    <property type="match status" value="1"/>
</dbReference>
<protein>
    <recommendedName>
        <fullName evidence="3">histidine kinase</fullName>
        <ecNumber evidence="3">2.7.13.3</ecNumber>
    </recommendedName>
</protein>
<evidence type="ECO:0000256" key="10">
    <source>
        <dbReference type="ARBA" id="ARBA00022840"/>
    </source>
</evidence>
<evidence type="ECO:0000256" key="9">
    <source>
        <dbReference type="ARBA" id="ARBA00022777"/>
    </source>
</evidence>
<dbReference type="Pfam" id="PF00512">
    <property type="entry name" value="HisKA"/>
    <property type="match status" value="1"/>
</dbReference>
<sequence length="474" mass="55486">MVMAIGGVILKIKSINLKLMMAFFGVIIFFGVITYTLLVSAFNNYYHEDIYRVLEDNTHSNEKFTDIDEFINDSDDNRSIEQLFWVKINGKLTRKDVRRNDIITSELTDDVIKVIEDDIKNQTEESKRYSFDVNGRKLFYVITQYRLSNSNKLYVVPKLFNRPKITVAYNTLYRVTLRWEPANDILQKQLFSKMALGLFLTIVAILIVFFFLSRHLTKPLIDLSKSVKQISKRKFETPIDINRNDEIGVLANTVEEMRRELLKYDKEQKLQLHSISHELKTPIMVIQSYVDALKKGLYPKGTQEASLEIIEEESNRLQKLVYNLLYIQRLDYFESEIKNQEKINIKEVVKDVVCNMQMKLDNFNLETNLEDVFVRADYNQMRIVIENLLSNQIRYADKAIRITLEYNGESSFLEFYNDGEHIADVNDLFMMFKKGKKGQSGLGLYIVKRLLDINGGTISAYNRSKGVTFKIEWK</sequence>
<dbReference type="InterPro" id="IPR050398">
    <property type="entry name" value="HssS/ArlS-like"/>
</dbReference>
<dbReference type="Gene3D" id="6.10.340.10">
    <property type="match status" value="1"/>
</dbReference>
<dbReference type="SUPFAM" id="SSF55874">
    <property type="entry name" value="ATPase domain of HSP90 chaperone/DNA topoisomerase II/histidine kinase"/>
    <property type="match status" value="1"/>
</dbReference>
<dbReference type="InterPro" id="IPR003661">
    <property type="entry name" value="HisK_dim/P_dom"/>
</dbReference>
<dbReference type="PANTHER" id="PTHR45528:SF1">
    <property type="entry name" value="SENSOR HISTIDINE KINASE CPXA"/>
    <property type="match status" value="1"/>
</dbReference>
<dbReference type="Gene3D" id="3.30.565.10">
    <property type="entry name" value="Histidine kinase-like ATPase, C-terminal domain"/>
    <property type="match status" value="1"/>
</dbReference>
<feature type="domain" description="Histidine kinase" evidence="15">
    <location>
        <begin position="274"/>
        <end position="474"/>
    </location>
</feature>
<dbReference type="SUPFAM" id="SSF158472">
    <property type="entry name" value="HAMP domain-like"/>
    <property type="match status" value="1"/>
</dbReference>
<feature type="domain" description="HAMP" evidence="16">
    <location>
        <begin position="214"/>
        <end position="266"/>
    </location>
</feature>
<keyword evidence="18" id="KW-1185">Reference proteome</keyword>
<keyword evidence="9 17" id="KW-0418">Kinase</keyword>
<accession>A0A9W5YDR7</accession>
<dbReference type="Proteomes" id="UP001144256">
    <property type="component" value="Unassembled WGS sequence"/>
</dbReference>
<dbReference type="SUPFAM" id="SSF47384">
    <property type="entry name" value="Homodimeric domain of signal transducing histidine kinase"/>
    <property type="match status" value="1"/>
</dbReference>
<dbReference type="Gene3D" id="1.10.287.130">
    <property type="match status" value="1"/>
</dbReference>
<dbReference type="EMBL" id="BRLB01000019">
    <property type="protein sequence ID" value="GKX31632.1"/>
    <property type="molecule type" value="Genomic_DNA"/>
</dbReference>
<evidence type="ECO:0000256" key="13">
    <source>
        <dbReference type="ARBA" id="ARBA00023136"/>
    </source>
</evidence>